<evidence type="ECO:0000259" key="1">
    <source>
        <dbReference type="PROSITE" id="PS50995"/>
    </source>
</evidence>
<dbReference type="Proteomes" id="UP001165068">
    <property type="component" value="Unassembled WGS sequence"/>
</dbReference>
<accession>A0ABQ5NF57</accession>
<evidence type="ECO:0000313" key="3">
    <source>
        <dbReference type="Proteomes" id="UP001165068"/>
    </source>
</evidence>
<proteinExistence type="predicted"/>
<dbReference type="SUPFAM" id="SSF46785">
    <property type="entry name" value="Winged helix' DNA-binding domain"/>
    <property type="match status" value="1"/>
</dbReference>
<sequence>MPADRTRTTPTPAQLRVWREYIETADALRRTLDGRMLSESGMSSGDYAVLLALSEAPRRTLRSSELADAVGWERSRLSHHLRRMEGRGLIMRDASEAEARGVEVAITAAGLELFRAGSVSHLRAVKELFVDALSPQQLDDAGGIAAALRRTTGDTPGLRD</sequence>
<dbReference type="Pfam" id="PF01022">
    <property type="entry name" value="HTH_5"/>
    <property type="match status" value="1"/>
</dbReference>
<reference evidence="2" key="1">
    <citation type="submission" date="2022-08" db="EMBL/GenBank/DDBJ databases">
        <title>Draft genome sequence of Microbacterium arabinogalactanolyticum JCM 9171.</title>
        <authorList>
            <person name="Fujita K."/>
            <person name="Ishiwata A."/>
            <person name="Fushinobu S."/>
        </authorList>
    </citation>
    <scope>NUCLEOTIDE SEQUENCE</scope>
    <source>
        <strain evidence="2">JCM 9171</strain>
    </source>
</reference>
<dbReference type="SMART" id="SM00347">
    <property type="entry name" value="HTH_MARR"/>
    <property type="match status" value="1"/>
</dbReference>
<keyword evidence="3" id="KW-1185">Reference proteome</keyword>
<dbReference type="Gene3D" id="1.10.10.10">
    <property type="entry name" value="Winged helix-like DNA-binding domain superfamily/Winged helix DNA-binding domain"/>
    <property type="match status" value="1"/>
</dbReference>
<feature type="domain" description="HTH marR-type" evidence="1">
    <location>
        <begin position="14"/>
        <end position="153"/>
    </location>
</feature>
<dbReference type="PROSITE" id="PS50995">
    <property type="entry name" value="HTH_MARR_2"/>
    <property type="match status" value="1"/>
</dbReference>
<dbReference type="EMBL" id="BRZC01000003">
    <property type="protein sequence ID" value="GLC84272.1"/>
    <property type="molecule type" value="Genomic_DNA"/>
</dbReference>
<organism evidence="2 3">
    <name type="scientific">Microbacterium arabinogalactanolyticum</name>
    <dbReference type="NCBI Taxonomy" id="69365"/>
    <lineage>
        <taxon>Bacteria</taxon>
        <taxon>Bacillati</taxon>
        <taxon>Actinomycetota</taxon>
        <taxon>Actinomycetes</taxon>
        <taxon>Micrococcales</taxon>
        <taxon>Microbacteriaceae</taxon>
        <taxon>Microbacterium</taxon>
    </lineage>
</organism>
<name>A0ABQ5NF57_9MICO</name>
<dbReference type="InterPro" id="IPR000835">
    <property type="entry name" value="HTH_MarR-typ"/>
</dbReference>
<dbReference type="RefSeq" id="WP_285631862.1">
    <property type="nucleotide sequence ID" value="NZ_BAAAUK010000003.1"/>
</dbReference>
<gene>
    <name evidence="2" type="ORF">MIAR_08600</name>
</gene>
<dbReference type="InterPro" id="IPR036390">
    <property type="entry name" value="WH_DNA-bd_sf"/>
</dbReference>
<dbReference type="InterPro" id="IPR001845">
    <property type="entry name" value="HTH_ArsR_DNA-bd_dom"/>
</dbReference>
<evidence type="ECO:0000313" key="2">
    <source>
        <dbReference type="EMBL" id="GLC84272.1"/>
    </source>
</evidence>
<protein>
    <submittedName>
        <fullName evidence="2">MarR family transcriptional regulator</fullName>
    </submittedName>
</protein>
<dbReference type="InterPro" id="IPR039422">
    <property type="entry name" value="MarR/SlyA-like"/>
</dbReference>
<dbReference type="PANTHER" id="PTHR33164:SF99">
    <property type="entry name" value="MARR FAMILY REGULATORY PROTEIN"/>
    <property type="match status" value="1"/>
</dbReference>
<comment type="caution">
    <text evidence="2">The sequence shown here is derived from an EMBL/GenBank/DDBJ whole genome shotgun (WGS) entry which is preliminary data.</text>
</comment>
<dbReference type="PANTHER" id="PTHR33164">
    <property type="entry name" value="TRANSCRIPTIONAL REGULATOR, MARR FAMILY"/>
    <property type="match status" value="1"/>
</dbReference>
<dbReference type="InterPro" id="IPR036388">
    <property type="entry name" value="WH-like_DNA-bd_sf"/>
</dbReference>